<dbReference type="GO" id="GO:0016740">
    <property type="term" value="F:transferase activity"/>
    <property type="evidence" value="ECO:0007669"/>
    <property type="project" value="InterPro"/>
</dbReference>
<feature type="region of interest" description="Disordered" evidence="1">
    <location>
        <begin position="266"/>
        <end position="289"/>
    </location>
</feature>
<dbReference type="HOGENOM" id="CLU_042252_1_1_4"/>
<evidence type="ECO:0000256" key="1">
    <source>
        <dbReference type="SAM" id="MobiDB-lite"/>
    </source>
</evidence>
<dbReference type="AlphaFoldDB" id="C5CMT9"/>
<dbReference type="eggNOG" id="COG1376">
    <property type="taxonomic scope" value="Bacteria"/>
</dbReference>
<dbReference type="CDD" id="cd16913">
    <property type="entry name" value="YkuD_like"/>
    <property type="match status" value="1"/>
</dbReference>
<dbReference type="EMBL" id="CP001635">
    <property type="protein sequence ID" value="ACS19451.1"/>
    <property type="molecule type" value="Genomic_DNA"/>
</dbReference>
<name>C5CMT9_VARPS</name>
<proteinExistence type="predicted"/>
<dbReference type="STRING" id="543728.Vapar_2831"/>
<organism evidence="2">
    <name type="scientific">Variovorax paradoxus (strain S110)</name>
    <dbReference type="NCBI Taxonomy" id="543728"/>
    <lineage>
        <taxon>Bacteria</taxon>
        <taxon>Pseudomonadati</taxon>
        <taxon>Pseudomonadota</taxon>
        <taxon>Betaproteobacteria</taxon>
        <taxon>Burkholderiales</taxon>
        <taxon>Comamonadaceae</taxon>
        <taxon>Variovorax</taxon>
    </lineage>
</organism>
<gene>
    <name evidence="2" type="ordered locus">Vapar_2831</name>
</gene>
<dbReference type="OrthoDB" id="5449026at2"/>
<protein>
    <submittedName>
        <fullName evidence="2">Putative signal peptide</fullName>
    </submittedName>
</protein>
<reference evidence="2" key="1">
    <citation type="submission" date="2009-06" db="EMBL/GenBank/DDBJ databases">
        <title>Complete sequence of chromosome 1 of Variovorax paradoxus S110.</title>
        <authorList>
            <consortium name="US DOE Joint Genome Institute"/>
            <person name="Lucas S."/>
            <person name="Copeland A."/>
            <person name="Lapidus A."/>
            <person name="Glavina del Rio T."/>
            <person name="Tice H."/>
            <person name="Bruce D."/>
            <person name="Goodwin L."/>
            <person name="Pitluck S."/>
            <person name="Chertkov O."/>
            <person name="Brettin T."/>
            <person name="Detter J.C."/>
            <person name="Han C."/>
            <person name="Larimer F."/>
            <person name="Land M."/>
            <person name="Hauser L."/>
            <person name="Kyrpides N."/>
            <person name="Ovchinnikova G."/>
            <person name="Orwin P."/>
            <person name="Leadbetter J.R."/>
            <person name="Spain J.C."/>
            <person name="Han J.I."/>
        </authorList>
    </citation>
    <scope>NUCLEOTIDE SEQUENCE</scope>
    <source>
        <strain evidence="2">S110</strain>
    </source>
</reference>
<dbReference type="InterPro" id="IPR005490">
    <property type="entry name" value="LD_TPept_cat_dom"/>
</dbReference>
<evidence type="ECO:0000313" key="2">
    <source>
        <dbReference type="EMBL" id="ACS19451.1"/>
    </source>
</evidence>
<dbReference type="KEGG" id="vap:Vapar_2831"/>
<accession>C5CMT9</accession>
<sequence length="289" mass="31326">MKETGAQEKNTGAAVPGRLRRAARALVFAALAGALATCWADPMGLRQAFMEQVDRRLDPPPDEVQRYGNLARDELRRAGIAEEPPQYALLVDRSASVQALFAFWLPAGAAPVLIGAAPVSTGRRGGFEYFETPLGVFDHSVANPDFRAEGTRNEFGIRGYGEKGMRVFDFGWQQARRLWGRGGTSTMRLQMHATDPDRLEARLGSVQSKGCIRIAASLNRFLDRLGVLDADYLRAKAEGSAPWVLPPDQAPVEGAGRYLIVVDTGRSERPAWSPPPKSGPLPTGADSAP</sequence>